<dbReference type="InterPro" id="IPR054471">
    <property type="entry name" value="GPIID_WHD"/>
</dbReference>
<reference evidence="6" key="2">
    <citation type="submission" date="2020-10" db="EMBL/GenBank/DDBJ databases">
        <authorList>
            <person name="Peck L.D."/>
            <person name="Nowell R.W."/>
            <person name="Flood J."/>
            <person name="Ryan M.J."/>
            <person name="Barraclough T.G."/>
        </authorList>
    </citation>
    <scope>NUCLEOTIDE SEQUENCE</scope>
    <source>
        <strain evidence="6">IMI 127659i</strain>
    </source>
</reference>
<keyword evidence="7" id="KW-1185">Reference proteome</keyword>
<evidence type="ECO:0000259" key="5">
    <source>
        <dbReference type="Pfam" id="PF24883"/>
    </source>
</evidence>
<dbReference type="Proteomes" id="UP000750502">
    <property type="component" value="Unassembled WGS sequence"/>
</dbReference>
<comment type="caution">
    <text evidence="6">The sequence shown here is derived from an EMBL/GenBank/DDBJ whole genome shotgun (WGS) entry which is preliminary data.</text>
</comment>
<keyword evidence="1" id="KW-0677">Repeat</keyword>
<evidence type="ECO:0000259" key="4">
    <source>
        <dbReference type="Pfam" id="PF22939"/>
    </source>
</evidence>
<feature type="compositionally biased region" description="Polar residues" evidence="3">
    <location>
        <begin position="896"/>
        <end position="923"/>
    </location>
</feature>
<dbReference type="PANTHER" id="PTHR10039">
    <property type="entry name" value="AMELOGENIN"/>
    <property type="match status" value="1"/>
</dbReference>
<dbReference type="AlphaFoldDB" id="A0A9P7I2H1"/>
<evidence type="ECO:0000256" key="1">
    <source>
        <dbReference type="ARBA" id="ARBA00022737"/>
    </source>
</evidence>
<dbReference type="EMBL" id="JADFTT010000040">
    <property type="protein sequence ID" value="KAG5771325.1"/>
    <property type="molecule type" value="Genomic_DNA"/>
</dbReference>
<gene>
    <name evidence="6" type="ORF">H9Q72_002066</name>
</gene>
<evidence type="ECO:0000256" key="3">
    <source>
        <dbReference type="SAM" id="MobiDB-lite"/>
    </source>
</evidence>
<reference evidence="6" key="1">
    <citation type="journal article" date="2020" name="bioRxiv">
        <title>Historical genomics reveals the evolutionary mechanisms behind multiple outbreaks of the host-specific coffee wilt pathogen Fusarium xylarioides.</title>
        <authorList>
            <person name="Peck D."/>
            <person name="Nowell R.W."/>
            <person name="Flood J."/>
            <person name="Ryan M.J."/>
            <person name="Barraclough T.G."/>
        </authorList>
    </citation>
    <scope>NUCLEOTIDE SEQUENCE</scope>
    <source>
        <strain evidence="6">IMI 127659i</strain>
    </source>
</reference>
<evidence type="ECO:0000256" key="2">
    <source>
        <dbReference type="SAM" id="Coils"/>
    </source>
</evidence>
<dbReference type="OrthoDB" id="5102831at2759"/>
<dbReference type="Pfam" id="PF22939">
    <property type="entry name" value="WHD_GPIID"/>
    <property type="match status" value="1"/>
</dbReference>
<dbReference type="InterPro" id="IPR027417">
    <property type="entry name" value="P-loop_NTPase"/>
</dbReference>
<evidence type="ECO:0000313" key="6">
    <source>
        <dbReference type="EMBL" id="KAG5771325.1"/>
    </source>
</evidence>
<dbReference type="SUPFAM" id="SSF48403">
    <property type="entry name" value="Ankyrin repeat"/>
    <property type="match status" value="1"/>
</dbReference>
<sequence>MTSVGDIIAIVQATAQAVEMMRSIRHAEEEKRRLQEQIILLMGTLRTIQAAFNQLPGSNQDAFQNISNQIESYMKDLKQKVSSERKRREFSLSSLMWPMNKNGVDEAFRKISELRQDLILLMQTQDLTGLVARKYQDLVDKLTPEFESSLGRIPDRVDHLAPGTLEWVKSDERYRKWGESNDGLLWVHGMQGAGKTGMAVYIGDELRKEAGMPELFHVARVFCDHQTLNDPKLYKPYMEIVMSIWAQLVKSMGGLRLDPRTLRDWEFQLSCLQLLPSDEQIKFKTDVLKRTVADAGRTVLIVDGLDEIPSLDGQQRLVKCLRDVQRSNRQCRLLITSRPHGDIADLFRNDPQFELEATPHDIELAIHDRISHTGKAFLKRPHITQLVIKGLREKCDGSMLMVKLHMDEVLKSENQHQCEFIIKNLRKTPGEAYKTGLQRMCEGFTSFDGLPETPIQALFWVAFAKAPMTDRQLRQALEIKITDKAYNSTNEKSRSVDVLCGGLLRVEPESGIVRVAHKTVTDYLTSPEAVREHFSTISQHIPRILMRYLGLDDMKIPLLDADSTDRFREAHPLLPYALMYWGEGLSEILGEVERDSAIWIETEEFLRSSHEDWNDYVQAQATQTFATGRGTAIPDDATSPGRFGGLHWAVTFSLRPFIQILHDQNILSSLQDLVPLTPLGLAAALNLPEMAKELLRAGESANGEERYGLIRRPPLFDAVSFWRDDIGSLLLQSGADWSLPRTDNDLSPIDGLYSGGGLLSLFLKSVSGRSPLTTKELQLLVRGAFVTEIRRAIGEGLDINIPCGNGKLALDYARELGKKELIDLLVVHGANSNLKWPGLKSESSGYRHNFDESESYKTSKRIVSERFWGEHRCVIAECSGNTGTNYECVVEPDPGMQSSYETESGSGNESEQTDQGSCQTGPKENSAPEEESEDTDEDSNCDRNTNTCLLLEVPVDERIKLPVQAIVFETNSKDQGWSSARDYKGTYIGGERSWFDMRMCYGEERSQIYRIQHNVHASDRFRMHTNIWDWKELDISAPQRARSIEELRHGSKLQIFARF</sequence>
<dbReference type="PANTHER" id="PTHR10039:SF17">
    <property type="entry name" value="FUNGAL STAND N-TERMINAL GOODBYE DOMAIN-CONTAINING PROTEIN-RELATED"/>
    <property type="match status" value="1"/>
</dbReference>
<organism evidence="6 7">
    <name type="scientific">Fusarium xylarioides</name>
    <dbReference type="NCBI Taxonomy" id="221167"/>
    <lineage>
        <taxon>Eukaryota</taxon>
        <taxon>Fungi</taxon>
        <taxon>Dikarya</taxon>
        <taxon>Ascomycota</taxon>
        <taxon>Pezizomycotina</taxon>
        <taxon>Sordariomycetes</taxon>
        <taxon>Hypocreomycetidae</taxon>
        <taxon>Hypocreales</taxon>
        <taxon>Nectriaceae</taxon>
        <taxon>Fusarium</taxon>
        <taxon>Fusarium fujikuroi species complex</taxon>
    </lineage>
</organism>
<dbReference type="InterPro" id="IPR056884">
    <property type="entry name" value="NPHP3-like_N"/>
</dbReference>
<feature type="region of interest" description="Disordered" evidence="3">
    <location>
        <begin position="889"/>
        <end position="943"/>
    </location>
</feature>
<dbReference type="InterPro" id="IPR036770">
    <property type="entry name" value="Ankyrin_rpt-contain_sf"/>
</dbReference>
<proteinExistence type="predicted"/>
<feature type="domain" description="Nephrocystin 3-like N-terminal" evidence="5">
    <location>
        <begin position="163"/>
        <end position="338"/>
    </location>
</feature>
<dbReference type="Pfam" id="PF24883">
    <property type="entry name" value="NPHP3_N"/>
    <property type="match status" value="1"/>
</dbReference>
<accession>A0A9P7I2H1</accession>
<evidence type="ECO:0008006" key="8">
    <source>
        <dbReference type="Google" id="ProtNLM"/>
    </source>
</evidence>
<feature type="compositionally biased region" description="Acidic residues" evidence="3">
    <location>
        <begin position="927"/>
        <end position="939"/>
    </location>
</feature>
<dbReference type="Gene3D" id="3.40.50.300">
    <property type="entry name" value="P-loop containing nucleotide triphosphate hydrolases"/>
    <property type="match status" value="1"/>
</dbReference>
<protein>
    <recommendedName>
        <fullName evidence="8">NACHT domain-containing protein</fullName>
    </recommendedName>
</protein>
<feature type="domain" description="GPI inositol-deacylase winged helix" evidence="4">
    <location>
        <begin position="458"/>
        <end position="527"/>
    </location>
</feature>
<feature type="coiled-coil region" evidence="2">
    <location>
        <begin position="10"/>
        <end position="44"/>
    </location>
</feature>
<dbReference type="Gene3D" id="1.25.40.20">
    <property type="entry name" value="Ankyrin repeat-containing domain"/>
    <property type="match status" value="1"/>
</dbReference>
<name>A0A9P7I2H1_9HYPO</name>
<evidence type="ECO:0000313" key="7">
    <source>
        <dbReference type="Proteomes" id="UP000750502"/>
    </source>
</evidence>
<dbReference type="SUPFAM" id="SSF52540">
    <property type="entry name" value="P-loop containing nucleoside triphosphate hydrolases"/>
    <property type="match status" value="1"/>
</dbReference>
<keyword evidence="2" id="KW-0175">Coiled coil</keyword>